<feature type="domain" description="Bacterial Ig-like" evidence="3">
    <location>
        <begin position="849"/>
        <end position="932"/>
    </location>
</feature>
<feature type="compositionally biased region" description="Low complexity" evidence="1">
    <location>
        <begin position="103"/>
        <end position="114"/>
    </location>
</feature>
<organism evidence="4 5">
    <name type="scientific">Pseudokineococcus lusitanus</name>
    <dbReference type="NCBI Taxonomy" id="763993"/>
    <lineage>
        <taxon>Bacteria</taxon>
        <taxon>Bacillati</taxon>
        <taxon>Actinomycetota</taxon>
        <taxon>Actinomycetes</taxon>
        <taxon>Kineosporiales</taxon>
        <taxon>Kineosporiaceae</taxon>
        <taxon>Pseudokineococcus</taxon>
    </lineage>
</organism>
<dbReference type="InterPro" id="IPR013783">
    <property type="entry name" value="Ig-like_fold"/>
</dbReference>
<dbReference type="SUPFAM" id="SSF55486">
    <property type="entry name" value="Metalloproteases ('zincins'), catalytic domain"/>
    <property type="match status" value="1"/>
</dbReference>
<dbReference type="Gene3D" id="2.60.40.10">
    <property type="entry name" value="Immunoglobulins"/>
    <property type="match status" value="1"/>
</dbReference>
<reference evidence="4 5" key="1">
    <citation type="journal article" date="2015" name="Stand. Genomic Sci.">
        <title>Genomic Encyclopedia of Bacterial and Archaeal Type Strains, Phase III: the genomes of soil and plant-associated and newly described type strains.</title>
        <authorList>
            <person name="Whitman W.B."/>
            <person name="Woyke T."/>
            <person name="Klenk H.P."/>
            <person name="Zhou Y."/>
            <person name="Lilburn T.G."/>
            <person name="Beck B.J."/>
            <person name="De Vos P."/>
            <person name="Vandamme P."/>
            <person name="Eisen J.A."/>
            <person name="Garrity G."/>
            <person name="Hugenholtz P."/>
            <person name="Kyrpides N.C."/>
        </authorList>
    </citation>
    <scope>NUCLEOTIDE SEQUENCE [LARGE SCALE GENOMIC DNA]</scope>
    <source>
        <strain evidence="4 5">CECT 7306</strain>
    </source>
</reference>
<accession>A0A3N1GWG6</accession>
<keyword evidence="5" id="KW-1185">Reference proteome</keyword>
<proteinExistence type="predicted"/>
<sequence>MDRHHQTVVRAARAGACALLAAALLPPVTAVAAPTPPTAGTAQAVLAGRVVELGAEHAPPAPADGATPSAAPADAEGHPHAGDHPHDHTHAPGTPAHDHAHTHAPGTPAHGHAPLAVPRGLRLDDGTFVGVAGLEASDAANGEEVRLVVDVPVAVEDAVADAAGARRLEAARELPAAAGSPVADAVVEAAAAEGVTLTTEPSTVQVTDEAPAPVLAEAVSPPRPVTVAVVDMGSGGEHVPTDAELTSMVRQASDYWSDQSAGRVTFALAGTPARYASTLRCDQGWDLFTEAKDRTRWGGGAREHLLLVLLDEDGKGCSYGVGSVGWDVGTGGVTYLANSHDVSLTAHELGHNLSLDHANAVECTADARQDFVGAAAPAPCREQEYGDALDVMAAANWHPGALAAMSRARIGFLDAEERRSVTASGTTVVDLAPLAGAAGAGVKDLSVTDPRSGVVYRLENRQAVGRDQGRLDMWHATSGLRVLRAQKDSRASLALDATPTTRQGWDVDVDRALPHGRVWRSASGGVEVRTTALAGGHVRATVSLARDGEDHGPRATPVTVTAGTADGGPLDAATRAVLDVRLGGGATDGTVTVTAGARTPATAPVTGGAARVTLPLLPGGTHDLVVAYDGGTGAAPGSTGLTLEVARVATTTAARLLTPATATRAAVVEASVRVPAPPGATASGVAATGEVTVRVGDRVVAAGPASTTGRTVTLPLLPVGAHDVVVSYAGDRSTLPSATTLRVVVAKDAATLDVDPPSSPTTAGGQAVVARVSAGGGPATGVVRLVVDGRTTTKVALADGEARLLLPRLPAGAQTVSVSYDGTAGTSPVAEQLTLDVARSAGTTTARPAATTVTAGRTSTVAVTVTSPAGTPTGEVVLKNAAGRVVARATLSGGRATLTQPALRRGTHRFAVEHVGDVATAPSRSAAWTVTVR</sequence>
<dbReference type="AlphaFoldDB" id="A0A3N1GWG6"/>
<dbReference type="RefSeq" id="WP_123380481.1">
    <property type="nucleotide sequence ID" value="NZ_RJKN01000006.1"/>
</dbReference>
<evidence type="ECO:0000256" key="2">
    <source>
        <dbReference type="SAM" id="SignalP"/>
    </source>
</evidence>
<evidence type="ECO:0000313" key="5">
    <source>
        <dbReference type="Proteomes" id="UP000276232"/>
    </source>
</evidence>
<dbReference type="OrthoDB" id="9758772at2"/>
<dbReference type="EMBL" id="RJKN01000006">
    <property type="protein sequence ID" value="ROP34575.1"/>
    <property type="molecule type" value="Genomic_DNA"/>
</dbReference>
<evidence type="ECO:0000313" key="4">
    <source>
        <dbReference type="EMBL" id="ROP34575.1"/>
    </source>
</evidence>
<dbReference type="Proteomes" id="UP000276232">
    <property type="component" value="Unassembled WGS sequence"/>
</dbReference>
<feature type="compositionally biased region" description="Basic and acidic residues" evidence="1">
    <location>
        <begin position="75"/>
        <end position="101"/>
    </location>
</feature>
<dbReference type="Pfam" id="PF16640">
    <property type="entry name" value="Big_3_5"/>
    <property type="match status" value="1"/>
</dbReference>
<evidence type="ECO:0000256" key="1">
    <source>
        <dbReference type="SAM" id="MobiDB-lite"/>
    </source>
</evidence>
<evidence type="ECO:0000259" key="3">
    <source>
        <dbReference type="Pfam" id="PF16640"/>
    </source>
</evidence>
<dbReference type="InParanoid" id="A0A3N1GWG6"/>
<keyword evidence="2" id="KW-0732">Signal</keyword>
<comment type="caution">
    <text evidence="4">The sequence shown here is derived from an EMBL/GenBank/DDBJ whole genome shotgun (WGS) entry which is preliminary data.</text>
</comment>
<dbReference type="GO" id="GO:0005975">
    <property type="term" value="P:carbohydrate metabolic process"/>
    <property type="evidence" value="ECO:0007669"/>
    <property type="project" value="UniProtKB-ARBA"/>
</dbReference>
<protein>
    <submittedName>
        <fullName evidence="4">Ig-like domain-containing protein</fullName>
    </submittedName>
</protein>
<feature type="signal peptide" evidence="2">
    <location>
        <begin position="1"/>
        <end position="32"/>
    </location>
</feature>
<dbReference type="InterPro" id="IPR032109">
    <property type="entry name" value="Big_3_5"/>
</dbReference>
<name>A0A3N1GWG6_9ACTN</name>
<feature type="chain" id="PRO_5018024223" evidence="2">
    <location>
        <begin position="33"/>
        <end position="933"/>
    </location>
</feature>
<feature type="region of interest" description="Disordered" evidence="1">
    <location>
        <begin position="57"/>
        <end position="118"/>
    </location>
</feature>
<gene>
    <name evidence="4" type="ORF">EDC03_2390</name>
</gene>